<dbReference type="SUPFAM" id="SSF51735">
    <property type="entry name" value="NAD(P)-binding Rossmann-fold domains"/>
    <property type="match status" value="1"/>
</dbReference>
<evidence type="ECO:0000313" key="2">
    <source>
        <dbReference type="EMBL" id="MCC8363829.1"/>
    </source>
</evidence>
<dbReference type="PANTHER" id="PTHR14097:SF7">
    <property type="entry name" value="OXIDOREDUCTASE HTATIP2"/>
    <property type="match status" value="1"/>
</dbReference>
<dbReference type="PANTHER" id="PTHR14097">
    <property type="entry name" value="OXIDOREDUCTASE HTATIP2"/>
    <property type="match status" value="1"/>
</dbReference>
<proteinExistence type="predicted"/>
<dbReference type="EMBL" id="JAJGAK010000003">
    <property type="protein sequence ID" value="MCC8363829.1"/>
    <property type="molecule type" value="Genomic_DNA"/>
</dbReference>
<organism evidence="2 3">
    <name type="scientific">Noviluteimonas lactosilytica</name>
    <dbReference type="NCBI Taxonomy" id="2888523"/>
    <lineage>
        <taxon>Bacteria</taxon>
        <taxon>Pseudomonadati</taxon>
        <taxon>Pseudomonadota</taxon>
        <taxon>Gammaproteobacteria</taxon>
        <taxon>Lysobacterales</taxon>
        <taxon>Lysobacteraceae</taxon>
        <taxon>Noviluteimonas</taxon>
    </lineage>
</organism>
<evidence type="ECO:0000313" key="3">
    <source>
        <dbReference type="Proteomes" id="UP001165293"/>
    </source>
</evidence>
<evidence type="ECO:0000259" key="1">
    <source>
        <dbReference type="Pfam" id="PF13460"/>
    </source>
</evidence>
<dbReference type="Proteomes" id="UP001165293">
    <property type="component" value="Unassembled WGS sequence"/>
</dbReference>
<comment type="caution">
    <text evidence="2">The sequence shown here is derived from an EMBL/GenBank/DDBJ whole genome shotgun (WGS) entry which is preliminary data.</text>
</comment>
<dbReference type="Pfam" id="PF13460">
    <property type="entry name" value="NAD_binding_10"/>
    <property type="match status" value="1"/>
</dbReference>
<dbReference type="InterPro" id="IPR016040">
    <property type="entry name" value="NAD(P)-bd_dom"/>
</dbReference>
<gene>
    <name evidence="2" type="ORF">LK996_12170</name>
</gene>
<reference evidence="2" key="1">
    <citation type="submission" date="2021-10" db="EMBL/GenBank/DDBJ databases">
        <authorList>
            <person name="Lyu M."/>
            <person name="Wang X."/>
            <person name="Meng X."/>
            <person name="Xu K."/>
        </authorList>
    </citation>
    <scope>NUCLEOTIDE SEQUENCE</scope>
    <source>
        <strain evidence="2">A6</strain>
    </source>
</reference>
<dbReference type="Gene3D" id="3.40.50.720">
    <property type="entry name" value="NAD(P)-binding Rossmann-like Domain"/>
    <property type="match status" value="1"/>
</dbReference>
<keyword evidence="3" id="KW-1185">Reference proteome</keyword>
<dbReference type="InterPro" id="IPR036291">
    <property type="entry name" value="NAD(P)-bd_dom_sf"/>
</dbReference>
<feature type="domain" description="NAD(P)-binding" evidence="1">
    <location>
        <begin position="7"/>
        <end position="150"/>
    </location>
</feature>
<dbReference type="RefSeq" id="WP_230527633.1">
    <property type="nucleotide sequence ID" value="NZ_JAJGAK010000003.1"/>
</dbReference>
<accession>A0ABS8JJQ2</accession>
<protein>
    <submittedName>
        <fullName evidence="2">NAD(P)H-binding protein</fullName>
    </submittedName>
</protein>
<name>A0ABS8JJQ2_9GAMM</name>
<sequence>MKLLVLGSTGLVGRHVLAQALAHPHVDKVIAPVRRPIEAQPKLFAPVVDFDALPADAPWWQADAVICALGTTMRIAGSEDAFRRVDHDYPLAAAQLAHAHGTPTYVLNSSTNADRNARVFYLRVKGETEHDIAQVGFRSLTLVRPGLIEGDRDEFRAGERIGIAVLRAFGGVVPKRWRTNPADRIAATMLDAALDPQAGVHVIGSERMTR</sequence>